<proteinExistence type="predicted"/>
<reference evidence="2 3" key="1">
    <citation type="journal article" date="2014" name="Curr. Microbiol.">
        <title>Spirosoma radiotolerans sp. nov., a gamma-radiation-resistant bacterium isolated from gamma ray-irradiated soil.</title>
        <authorList>
            <person name="Lee J.J."/>
            <person name="Srinivasan S."/>
            <person name="Lim S."/>
            <person name="Joe M."/>
            <person name="Im S."/>
            <person name="Bae S.I."/>
            <person name="Park K.R."/>
            <person name="Han J.H."/>
            <person name="Park S.H."/>
            <person name="Joo B.M."/>
            <person name="Park S.J."/>
            <person name="Kim M.K."/>
        </authorList>
    </citation>
    <scope>NUCLEOTIDE SEQUENCE [LARGE SCALE GENOMIC DNA]</scope>
    <source>
        <strain evidence="2 3">DG5A</strain>
    </source>
</reference>
<dbReference type="STRING" id="1379870.SD10_24605"/>
<protein>
    <recommendedName>
        <fullName evidence="4">NurA domain-containing protein</fullName>
    </recommendedName>
</protein>
<evidence type="ECO:0000313" key="3">
    <source>
        <dbReference type="Proteomes" id="UP000033054"/>
    </source>
</evidence>
<accession>A0A0E3V9Y7</accession>
<evidence type="ECO:0008006" key="4">
    <source>
        <dbReference type="Google" id="ProtNLM"/>
    </source>
</evidence>
<name>A0A0E3V9Y7_9BACT</name>
<evidence type="ECO:0000313" key="2">
    <source>
        <dbReference type="EMBL" id="AKD57606.1"/>
    </source>
</evidence>
<dbReference type="PATRIC" id="fig|1379870.5.peg.5323"/>
<organism evidence="2 3">
    <name type="scientific">Spirosoma radiotolerans</name>
    <dbReference type="NCBI Taxonomy" id="1379870"/>
    <lineage>
        <taxon>Bacteria</taxon>
        <taxon>Pseudomonadati</taxon>
        <taxon>Bacteroidota</taxon>
        <taxon>Cytophagia</taxon>
        <taxon>Cytophagales</taxon>
        <taxon>Cytophagaceae</taxon>
        <taxon>Spirosoma</taxon>
    </lineage>
</organism>
<sequence>MPYSNQTAGKGGHSDFVRNPDVQNFLQNCEYLKPPSDEEAESMASSFMPAPSGDPSRLPRFVVASDASKSDTPVNDKLPSTQLGFIKVSHVLIVMDKYAELIAPGSRFVDPFKVADMHRNAKPITFVMPGSNVCYKGAANVRDGFRHAVYDQLTANRRDEANKMVLTETLFALNDGKIRIKTCPSHSCESLVEDFVFTPQQQTHTCKACGSIIYATDALRLHEGISDFGNNTSAMTRMMNAVEHLLLVAFITELIEADPASLGKVAFVMDGPLALFGEPAKWQPRIMKLIYRANQKLQSLGFDPLLIMGLQKTGIVMDHARLLEKFLPPGVIRVIDDEYRHKYITGSDKATEDFGYESYYGQDFLFKTERGRIFNFALPYPFEVKSGLGGRTAFSKAKVELSNYGSLIERACDLIRHFELDLYDNAIVPVALAHRHASISLVPGGKVLDLIAKAGISHR</sequence>
<feature type="region of interest" description="Disordered" evidence="1">
    <location>
        <begin position="36"/>
        <end position="59"/>
    </location>
</feature>
<dbReference type="Proteomes" id="UP000033054">
    <property type="component" value="Chromosome"/>
</dbReference>
<dbReference type="EMBL" id="CP010429">
    <property type="protein sequence ID" value="AKD57606.1"/>
    <property type="molecule type" value="Genomic_DNA"/>
</dbReference>
<dbReference type="HOGENOM" id="CLU_049028_1_0_10"/>
<gene>
    <name evidence="2" type="ORF">SD10_24605</name>
</gene>
<evidence type="ECO:0000256" key="1">
    <source>
        <dbReference type="SAM" id="MobiDB-lite"/>
    </source>
</evidence>
<dbReference type="OrthoDB" id="3192540at2"/>
<dbReference type="AlphaFoldDB" id="A0A0E3V9Y7"/>
<dbReference type="KEGG" id="srd:SD10_24605"/>
<dbReference type="RefSeq" id="WP_046577589.1">
    <property type="nucleotide sequence ID" value="NZ_CP010429.1"/>
</dbReference>
<keyword evidence="3" id="KW-1185">Reference proteome</keyword>